<keyword evidence="1" id="KW-0812">Transmembrane</keyword>
<evidence type="ECO:0000313" key="2">
    <source>
        <dbReference type="EMBL" id="QFW55154.1"/>
    </source>
</evidence>
<protein>
    <recommendedName>
        <fullName evidence="3">Transmembrane protein</fullName>
    </recommendedName>
</protein>
<reference evidence="2" key="1">
    <citation type="journal article" date="2018" name="BMC Genomics">
        <title>Comparative genomic, transcriptomic, and proteomic reannotation of human herpesvirus 6.</title>
        <authorList>
            <person name="Greninger A.L."/>
            <person name="Knudsen G.M."/>
            <person name="Roychoudhury P."/>
            <person name="Hanson D.J."/>
            <person name="Sedlak R.H."/>
            <person name="Xie H."/>
            <person name="Guan J."/>
            <person name="Nguyen T."/>
            <person name="Peddu V."/>
            <person name="Boeckh M."/>
            <person name="Huang M.L."/>
            <person name="Cook L."/>
            <person name="Depledge D.P."/>
            <person name="Zerr D.M."/>
            <person name="Koelle D.M."/>
            <person name="Gantt S."/>
            <person name="Yoshikawa T."/>
            <person name="Caserta M."/>
            <person name="Hill J.A."/>
            <person name="Jerome K.R."/>
        </authorList>
    </citation>
    <scope>NUCLEOTIDE SEQUENCE</scope>
    <source>
        <strain evidence="2">HP8H1</strain>
    </source>
</reference>
<sequence>MAINIQPVALHQIRSDSRCRRNNFSLGAVLGYNVLNFTVLVPWTVIIHIILHASHSKISTPII</sequence>
<keyword evidence="1" id="KW-0472">Membrane</keyword>
<keyword evidence="1" id="KW-1133">Transmembrane helix</keyword>
<dbReference type="EMBL" id="KY315527">
    <property type="protein sequence ID" value="QFW55154.1"/>
    <property type="molecule type" value="Genomic_DNA"/>
</dbReference>
<proteinExistence type="predicted"/>
<accession>A0A5P9U5E9</accession>
<evidence type="ECO:0000256" key="1">
    <source>
        <dbReference type="SAM" id="Phobius"/>
    </source>
</evidence>
<organism evidence="2">
    <name type="scientific">Human betaherpesvirus 6</name>
    <dbReference type="NCBI Taxonomy" id="10368"/>
    <lineage>
        <taxon>Viruses</taxon>
        <taxon>Duplodnaviria</taxon>
        <taxon>Heunggongvirae</taxon>
        <taxon>Peploviricota</taxon>
        <taxon>Herviviricetes</taxon>
        <taxon>Herpesvirales</taxon>
        <taxon>Orthoherpesviridae</taxon>
        <taxon>Betaherpesvirinae</taxon>
        <taxon>Roseolovirus</taxon>
    </lineage>
</organism>
<name>A0A5P9U5E9_9BETA</name>
<evidence type="ECO:0008006" key="3">
    <source>
        <dbReference type="Google" id="ProtNLM"/>
    </source>
</evidence>
<feature type="transmembrane region" description="Helical" evidence="1">
    <location>
        <begin position="30"/>
        <end position="51"/>
    </location>
</feature>